<gene>
    <name evidence="1" type="ORF">BN1356_00347</name>
</gene>
<organism evidence="1 2">
    <name type="scientific">Streptococcus varani</name>
    <dbReference type="NCBI Taxonomy" id="1608583"/>
    <lineage>
        <taxon>Bacteria</taxon>
        <taxon>Bacillati</taxon>
        <taxon>Bacillota</taxon>
        <taxon>Bacilli</taxon>
        <taxon>Lactobacillales</taxon>
        <taxon>Streptococcaceae</taxon>
        <taxon>Streptococcus</taxon>
    </lineage>
</organism>
<dbReference type="Proteomes" id="UP000198604">
    <property type="component" value="Unassembled WGS sequence"/>
</dbReference>
<dbReference type="RefSeq" id="WP_093649694.1">
    <property type="nucleotide sequence ID" value="NZ_CTEN01000001.1"/>
</dbReference>
<reference evidence="2" key="1">
    <citation type="submission" date="2015-03" db="EMBL/GenBank/DDBJ databases">
        <authorList>
            <person name="Urmite Genomes"/>
        </authorList>
    </citation>
    <scope>NUCLEOTIDE SEQUENCE [LARGE SCALE GENOMIC DNA]</scope>
    <source>
        <strain evidence="2">FF10</strain>
    </source>
</reference>
<dbReference type="AlphaFoldDB" id="A0A0E4CRZ9"/>
<proteinExistence type="predicted"/>
<dbReference type="EMBL" id="CTEN01000001">
    <property type="protein sequence ID" value="CQR23975.1"/>
    <property type="molecule type" value="Genomic_DNA"/>
</dbReference>
<keyword evidence="2" id="KW-1185">Reference proteome</keyword>
<evidence type="ECO:0000313" key="2">
    <source>
        <dbReference type="Proteomes" id="UP000198604"/>
    </source>
</evidence>
<name>A0A0E4CRZ9_9STRE</name>
<accession>A0A0E4CRZ9</accession>
<dbReference type="OrthoDB" id="3661445at2"/>
<protein>
    <submittedName>
        <fullName evidence="1">Uncharacterized protein</fullName>
    </submittedName>
</protein>
<evidence type="ECO:0000313" key="1">
    <source>
        <dbReference type="EMBL" id="CQR23975.1"/>
    </source>
</evidence>
<sequence length="433" mass="46748">MANQVKQLSELLSAISEENNDILITSSILIPHSITLAKGVRLRGQENQTSILSFSTSDGIALNKNNTLADLIIQTSAQDRAIYISSTEEDLGTMTLSNLTVTGQVQLLTRTPNKTMNLLVDHLDIPFSDSRNRTEKPLKYGAAVQQGALTVYNYNQDPTSSIHATIRQVSIGRQHAPVLGSGVFIAGFNETGGSVQLEELITDDIYSNGMIPFGQPNLITGGIFILTGAAAKSIHSKGSVTTYGVNDMVLDVWGNVGHWITEKPIKSYGTSGIGFVNFGKVEHFHAKEEIVTYGSGARGFNQYDGTIDYASFKSITTHGDGSIGMQISKPVGEILIEDSITTYGNIGESLVKGEIKSLKAIAFSLQTGGKIKKLHIGGNIETNGQDVHSLEIKEGSNIESLQIDGQIRQKGNSKAKILLEATLPEDIRERLEK</sequence>